<organism evidence="1 2">
    <name type="scientific">Niveomyces insectorum RCEF 264</name>
    <dbReference type="NCBI Taxonomy" id="1081102"/>
    <lineage>
        <taxon>Eukaryota</taxon>
        <taxon>Fungi</taxon>
        <taxon>Dikarya</taxon>
        <taxon>Ascomycota</taxon>
        <taxon>Pezizomycotina</taxon>
        <taxon>Sordariomycetes</taxon>
        <taxon>Hypocreomycetidae</taxon>
        <taxon>Hypocreales</taxon>
        <taxon>Cordycipitaceae</taxon>
        <taxon>Niveomyces</taxon>
    </lineage>
</organism>
<name>A0A167QCZ2_9HYPO</name>
<keyword evidence="2" id="KW-1185">Reference proteome</keyword>
<sequence>MASPQVNGVSDVNGVNGVRPSSAFIDHLLQYPVVADSVASVQHTKYGQQTLALGASAYATLARTIEPLLATPYGYVAPYVVPVVSSPARRWPGSGRT</sequence>
<dbReference type="OrthoDB" id="376826at2759"/>
<reference evidence="1 2" key="1">
    <citation type="journal article" date="2016" name="Genome Biol. Evol.">
        <title>Divergent and convergent evolution of fungal pathogenicity.</title>
        <authorList>
            <person name="Shang Y."/>
            <person name="Xiao G."/>
            <person name="Zheng P."/>
            <person name="Cen K."/>
            <person name="Zhan S."/>
            <person name="Wang C."/>
        </authorList>
    </citation>
    <scope>NUCLEOTIDE SEQUENCE [LARGE SCALE GENOMIC DNA]</scope>
    <source>
        <strain evidence="1 2">RCEF 264</strain>
    </source>
</reference>
<gene>
    <name evidence="1" type="ORF">SPI_07184</name>
</gene>
<dbReference type="STRING" id="1081102.A0A167QCZ2"/>
<evidence type="ECO:0000313" key="1">
    <source>
        <dbReference type="EMBL" id="OAA57525.1"/>
    </source>
</evidence>
<evidence type="ECO:0000313" key="2">
    <source>
        <dbReference type="Proteomes" id="UP000076874"/>
    </source>
</evidence>
<protein>
    <submittedName>
        <fullName evidence="1">Pathogenesis associated protein</fullName>
    </submittedName>
</protein>
<dbReference type="Proteomes" id="UP000076874">
    <property type="component" value="Unassembled WGS sequence"/>
</dbReference>
<accession>A0A167QCZ2</accession>
<proteinExistence type="predicted"/>
<dbReference type="AlphaFoldDB" id="A0A167QCZ2"/>
<comment type="caution">
    <text evidence="1">The sequence shown here is derived from an EMBL/GenBank/DDBJ whole genome shotgun (WGS) entry which is preliminary data.</text>
</comment>
<dbReference type="EMBL" id="AZHD01000014">
    <property type="protein sequence ID" value="OAA57525.1"/>
    <property type="molecule type" value="Genomic_DNA"/>
</dbReference>